<evidence type="ECO:0000313" key="1">
    <source>
        <dbReference type="EMBL" id="QEC71459.1"/>
    </source>
</evidence>
<dbReference type="AlphaFoldDB" id="A0A5B8VJG9"/>
<evidence type="ECO:0000313" key="2">
    <source>
        <dbReference type="Proteomes" id="UP000321291"/>
    </source>
</evidence>
<keyword evidence="2" id="KW-1185">Reference proteome</keyword>
<sequence length="187" mass="20659">MMNSCLIRLMKKMTNLNPGLMRAIICSVRQFVTRRFDLSLMVWLFFVATLPLLNSCQNSDHSQNKNRTERLTKAGALGQKAAIPAVTPAGVQAGAPIFNEDSSLLRVQAVKLTASAADARWGYEIYVKDSLLIRQLSVPAVAGKYGFTSKADAEKIGEMVIRKLKTHQIPSISLEELTKAGVRYKAF</sequence>
<accession>A0A5B8VJG9</accession>
<dbReference type="EMBL" id="CP042434">
    <property type="protein sequence ID" value="QEC71459.1"/>
    <property type="molecule type" value="Genomic_DNA"/>
</dbReference>
<name>A0A5B8VJG9_9BACT</name>
<dbReference type="InterPro" id="IPR032593">
    <property type="entry name" value="DUF4907"/>
</dbReference>
<protein>
    <submittedName>
        <fullName evidence="1">DUF4907 domain-containing protein</fullName>
    </submittedName>
</protein>
<reference evidence="1 2" key="1">
    <citation type="journal article" date="2017" name="Int. J. Syst. Evol. Microbiol.">
        <title>Arachidicoccus ginsenosidivorans sp. nov., with ginsenoside-converting activity isolated from ginseng cultivating soil.</title>
        <authorList>
            <person name="Siddiqi M.Z."/>
            <person name="Aslam Z."/>
            <person name="Im W.T."/>
        </authorList>
    </citation>
    <scope>NUCLEOTIDE SEQUENCE [LARGE SCALE GENOMIC DNA]</scope>
    <source>
        <strain evidence="1 2">Gsoil 809</strain>
    </source>
</reference>
<organism evidence="1 2">
    <name type="scientific">Arachidicoccus ginsenosidivorans</name>
    <dbReference type="NCBI Taxonomy" id="496057"/>
    <lineage>
        <taxon>Bacteria</taxon>
        <taxon>Pseudomonadati</taxon>
        <taxon>Bacteroidota</taxon>
        <taxon>Chitinophagia</taxon>
        <taxon>Chitinophagales</taxon>
        <taxon>Chitinophagaceae</taxon>
        <taxon>Arachidicoccus</taxon>
    </lineage>
</organism>
<dbReference type="KEGG" id="agi:FSB73_07035"/>
<dbReference type="Proteomes" id="UP000321291">
    <property type="component" value="Chromosome"/>
</dbReference>
<dbReference type="Pfam" id="PF16250">
    <property type="entry name" value="DUF4907"/>
    <property type="match status" value="1"/>
</dbReference>
<proteinExistence type="predicted"/>
<gene>
    <name evidence="1" type="ORF">FSB73_07035</name>
</gene>